<comment type="caution">
    <text evidence="6">The sequence shown here is derived from an EMBL/GenBank/DDBJ whole genome shotgun (WGS) entry which is preliminary data.</text>
</comment>
<dbReference type="InterPro" id="IPR055256">
    <property type="entry name" value="KH_1_KHDC4/BBP-like"/>
</dbReference>
<reference evidence="7" key="1">
    <citation type="journal article" date="2016" name="Nature">
        <title>The genome of the seagrass Zostera marina reveals angiosperm adaptation to the sea.</title>
        <authorList>
            <person name="Olsen J.L."/>
            <person name="Rouze P."/>
            <person name="Verhelst B."/>
            <person name="Lin Y.-C."/>
            <person name="Bayer T."/>
            <person name="Collen J."/>
            <person name="Dattolo E."/>
            <person name="De Paoli E."/>
            <person name="Dittami S."/>
            <person name="Maumus F."/>
            <person name="Michel G."/>
            <person name="Kersting A."/>
            <person name="Lauritano C."/>
            <person name="Lohaus R."/>
            <person name="Toepel M."/>
            <person name="Tonon T."/>
            <person name="Vanneste K."/>
            <person name="Amirebrahimi M."/>
            <person name="Brakel J."/>
            <person name="Bostroem C."/>
            <person name="Chovatia M."/>
            <person name="Grimwood J."/>
            <person name="Jenkins J.W."/>
            <person name="Jueterbock A."/>
            <person name="Mraz A."/>
            <person name="Stam W.T."/>
            <person name="Tice H."/>
            <person name="Bornberg-Bauer E."/>
            <person name="Green P.J."/>
            <person name="Pearson G.A."/>
            <person name="Procaccini G."/>
            <person name="Duarte C.M."/>
            <person name="Schmutz J."/>
            <person name="Reusch T.B.H."/>
            <person name="Van de Peer Y."/>
        </authorList>
    </citation>
    <scope>NUCLEOTIDE SEQUENCE [LARGE SCALE GENOMIC DNA]</scope>
    <source>
        <strain evidence="7">cv. Finnish</strain>
    </source>
</reference>
<evidence type="ECO:0000256" key="3">
    <source>
        <dbReference type="SAM" id="MobiDB-lite"/>
    </source>
</evidence>
<dbReference type="Pfam" id="PF22675">
    <property type="entry name" value="KH-I_KHDC4-BBP"/>
    <property type="match status" value="1"/>
</dbReference>
<feature type="domain" description="ATP-dependent RNA helicase PRP5/DDX46/KHDC4 KH" evidence="5">
    <location>
        <begin position="68"/>
        <end position="158"/>
    </location>
</feature>
<keyword evidence="7" id="KW-1185">Reference proteome</keyword>
<dbReference type="Proteomes" id="UP000036987">
    <property type="component" value="Unassembled WGS sequence"/>
</dbReference>
<dbReference type="STRING" id="29655.A0A0K9NRI4"/>
<evidence type="ECO:0000313" key="7">
    <source>
        <dbReference type="Proteomes" id="UP000036987"/>
    </source>
</evidence>
<dbReference type="PANTHER" id="PTHR15744">
    <property type="entry name" value="BLOM7"/>
    <property type="match status" value="1"/>
</dbReference>
<feature type="compositionally biased region" description="Basic and acidic residues" evidence="3">
    <location>
        <begin position="510"/>
        <end position="519"/>
    </location>
</feature>
<dbReference type="InterPro" id="IPR036612">
    <property type="entry name" value="KH_dom_type_1_sf"/>
</dbReference>
<dbReference type="InterPro" id="IPR031121">
    <property type="entry name" value="RIK/BLOM7"/>
</dbReference>
<gene>
    <name evidence="6" type="ORF">ZOSMA_69G00920</name>
</gene>
<sequence length="530" mass="57610">MTTDNSSLPKVSGVSTSAEDSCVAKQRKKRKWDQPAESFIASGVLVPVTLPLGGNIIGETPKSQHELIAREIVINDAEPTVRYRLTKRQTQEEIQRSTGAVVITRGKYRPSNDLMTDNEKPLYLHISAGAHLKDTIERVKAVDHAASIVDGILKQGQHATLNTGLTAQILSTCIFLGFEPDASLNIADRIRGPNDRYINHIINVTGASVVLRGKGLECSGTIVSDEQPFHLYLSSNNARSLEEARILAENLLSTVSAECGTSRMSCSGVYATVPPPQQLLAGTRSWNSATEVNRNMTPAINSSLVSAGTNYSGYGGIYPQATPLQQVALALRHAPAFHTIPTSHALATTTPSQVTNLDEKIKLCSSEKDTRQRRKFKERAMVPDGTSPAYQNIKSDASLSNLDARKTSLMPPPIKSIQSATATMPPPPPPPRLMDPPPRVPSRPLTPFLPVPPRSMAPPPPVPPRSLTPPPPMFKDTNSVPKKQSVEPLPDPLLKLMEYGDEDEEEMDESLSKKIDPAKEVSTTKPFWAI</sequence>
<organism evidence="6 7">
    <name type="scientific">Zostera marina</name>
    <name type="common">Eelgrass</name>
    <dbReference type="NCBI Taxonomy" id="29655"/>
    <lineage>
        <taxon>Eukaryota</taxon>
        <taxon>Viridiplantae</taxon>
        <taxon>Streptophyta</taxon>
        <taxon>Embryophyta</taxon>
        <taxon>Tracheophyta</taxon>
        <taxon>Spermatophyta</taxon>
        <taxon>Magnoliopsida</taxon>
        <taxon>Liliopsida</taxon>
        <taxon>Zosteraceae</taxon>
        <taxon>Zostera</taxon>
    </lineage>
</organism>
<dbReference type="Gene3D" id="3.30.1370.10">
    <property type="entry name" value="K Homology domain, type 1"/>
    <property type="match status" value="1"/>
</dbReference>
<dbReference type="AlphaFoldDB" id="A0A0K9NRI4"/>
<dbReference type="OrthoDB" id="397265at2759"/>
<dbReference type="EMBL" id="LFYR01001802">
    <property type="protein sequence ID" value="KMZ59394.1"/>
    <property type="molecule type" value="Genomic_DNA"/>
</dbReference>
<dbReference type="GO" id="GO:0005634">
    <property type="term" value="C:nucleus"/>
    <property type="evidence" value="ECO:0000318"/>
    <property type="project" value="GO_Central"/>
</dbReference>
<feature type="compositionally biased region" description="Pro residues" evidence="3">
    <location>
        <begin position="447"/>
        <end position="473"/>
    </location>
</feature>
<evidence type="ECO:0000259" key="4">
    <source>
        <dbReference type="Pfam" id="PF22675"/>
    </source>
</evidence>
<feature type="compositionally biased region" description="Polar residues" evidence="3">
    <location>
        <begin position="521"/>
        <end position="530"/>
    </location>
</feature>
<evidence type="ECO:0000256" key="1">
    <source>
        <dbReference type="ARBA" id="ARBA00070402"/>
    </source>
</evidence>
<protein>
    <recommendedName>
        <fullName evidence="1">Protein RIK</fullName>
    </recommendedName>
    <alternativeName>
        <fullName evidence="2">Rough sheath 2-interacting KH domain protein</fullName>
    </alternativeName>
</protein>
<proteinExistence type="predicted"/>
<evidence type="ECO:0000313" key="6">
    <source>
        <dbReference type="EMBL" id="KMZ59394.1"/>
    </source>
</evidence>
<feature type="compositionally biased region" description="Acidic residues" evidence="3">
    <location>
        <begin position="499"/>
        <end position="509"/>
    </location>
</feature>
<dbReference type="PANTHER" id="PTHR15744:SF0">
    <property type="entry name" value="KH HOMOLOGY DOMAIN-CONTAINING PROTEIN 4"/>
    <property type="match status" value="1"/>
</dbReference>
<evidence type="ECO:0000259" key="5">
    <source>
        <dbReference type="Pfam" id="PF23469"/>
    </source>
</evidence>
<evidence type="ECO:0000256" key="2">
    <source>
        <dbReference type="ARBA" id="ARBA00081001"/>
    </source>
</evidence>
<dbReference type="InterPro" id="IPR056149">
    <property type="entry name" value="PRP5/DDX46/KHDC4_KH"/>
</dbReference>
<feature type="region of interest" description="Disordered" evidence="3">
    <location>
        <begin position="1"/>
        <end position="29"/>
    </location>
</feature>
<accession>A0A0K9NRI4</accession>
<dbReference type="SUPFAM" id="SSF54791">
    <property type="entry name" value="Eukaryotic type KH-domain (KH-domain type I)"/>
    <property type="match status" value="1"/>
</dbReference>
<dbReference type="FunFam" id="3.30.1370.10:FF:000037">
    <property type="entry name" value="KH domain protein"/>
    <property type="match status" value="1"/>
</dbReference>
<dbReference type="GO" id="GO:0003723">
    <property type="term" value="F:RNA binding"/>
    <property type="evidence" value="ECO:0000318"/>
    <property type="project" value="GO_Central"/>
</dbReference>
<feature type="compositionally biased region" description="Polar residues" evidence="3">
    <location>
        <begin position="1"/>
        <end position="19"/>
    </location>
</feature>
<feature type="compositionally biased region" description="Pro residues" evidence="3">
    <location>
        <begin position="424"/>
        <end position="441"/>
    </location>
</feature>
<dbReference type="Pfam" id="PF23469">
    <property type="entry name" value="KH_12"/>
    <property type="match status" value="1"/>
</dbReference>
<feature type="domain" description="KHDC4/BBP-like KH-domain type I" evidence="4">
    <location>
        <begin position="181"/>
        <end position="252"/>
    </location>
</feature>
<feature type="region of interest" description="Disordered" evidence="3">
    <location>
        <begin position="406"/>
        <end position="530"/>
    </location>
</feature>
<name>A0A0K9NRI4_ZOSMR</name>
<dbReference type="OMA" id="ATPKPFW"/>